<dbReference type="SUPFAM" id="SSF49777">
    <property type="entry name" value="PEBP-like"/>
    <property type="match status" value="1"/>
</dbReference>
<dbReference type="CDD" id="cd00865">
    <property type="entry name" value="PEBP_bact_arch"/>
    <property type="match status" value="1"/>
</dbReference>
<reference evidence="1" key="1">
    <citation type="submission" date="2024-06" db="EMBL/GenBank/DDBJ databases">
        <title>Caulobacter inopinatus, sp. nov.</title>
        <authorList>
            <person name="Donachie S.P."/>
        </authorList>
    </citation>
    <scope>NUCLEOTIDE SEQUENCE</scope>
    <source>
        <strain evidence="1">73W</strain>
    </source>
</reference>
<proteinExistence type="predicted"/>
<dbReference type="Pfam" id="PF01161">
    <property type="entry name" value="PBP"/>
    <property type="match status" value="1"/>
</dbReference>
<accession>A0AB39KNH0</accession>
<dbReference type="AlphaFoldDB" id="A0AB39KNH0"/>
<dbReference type="InterPro" id="IPR005247">
    <property type="entry name" value="YbhB_YbcL/LppC-like"/>
</dbReference>
<dbReference type="RefSeq" id="WP_369058005.1">
    <property type="nucleotide sequence ID" value="NZ_CP158375.1"/>
</dbReference>
<dbReference type="GO" id="GO:0004860">
    <property type="term" value="F:protein kinase inhibitor activity"/>
    <property type="evidence" value="ECO:0007669"/>
    <property type="project" value="UniProtKB-KW"/>
</dbReference>
<dbReference type="PANTHER" id="PTHR30289">
    <property type="entry name" value="UNCHARACTERIZED PROTEIN YBCL-RELATED"/>
    <property type="match status" value="1"/>
</dbReference>
<gene>
    <name evidence="1" type="ORF">ABOZ73_09945</name>
</gene>
<dbReference type="NCBIfam" id="TIGR00481">
    <property type="entry name" value="YbhB/YbcL family Raf kinase inhibitor-like protein"/>
    <property type="match status" value="1"/>
</dbReference>
<protein>
    <submittedName>
        <fullName evidence="1">YbhB/YbcL family Raf kinase inhibitor-like protein</fullName>
    </submittedName>
</protein>
<dbReference type="InterPro" id="IPR008914">
    <property type="entry name" value="PEBP"/>
</dbReference>
<name>A0AB39KNH0_9CAUL</name>
<organism evidence="1">
    <name type="scientific">Caulobacter sp. 73W</name>
    <dbReference type="NCBI Taxonomy" id="3161137"/>
    <lineage>
        <taxon>Bacteria</taxon>
        <taxon>Pseudomonadati</taxon>
        <taxon>Pseudomonadota</taxon>
        <taxon>Alphaproteobacteria</taxon>
        <taxon>Caulobacterales</taxon>
        <taxon>Caulobacteraceae</taxon>
        <taxon>Caulobacter</taxon>
    </lineage>
</organism>
<dbReference type="Gene3D" id="3.90.280.10">
    <property type="entry name" value="PEBP-like"/>
    <property type="match status" value="1"/>
</dbReference>
<dbReference type="EMBL" id="CP158375">
    <property type="protein sequence ID" value="XDO95152.1"/>
    <property type="molecule type" value="Genomic_DNA"/>
</dbReference>
<keyword evidence="1" id="KW-0649">Protein kinase inhibitor</keyword>
<evidence type="ECO:0000313" key="1">
    <source>
        <dbReference type="EMBL" id="XDO95152.1"/>
    </source>
</evidence>
<dbReference type="PANTHER" id="PTHR30289:SF1">
    <property type="entry name" value="PEBP (PHOSPHATIDYLETHANOLAMINE-BINDING PROTEIN) FAMILY PROTEIN"/>
    <property type="match status" value="1"/>
</dbReference>
<dbReference type="InterPro" id="IPR036610">
    <property type="entry name" value="PEBP-like_sf"/>
</dbReference>
<sequence>MLEKIPRVIGDMLRYARAGQMKIAYFQDGLDEAPETLTVTSADFHDGGRLLAPFTADGEGKSPSLSWCGAPVGTADVVLIVEDPDAPTPDPLVHAIAWNLPAEGSLEAGAISTDDVQTGKNAYMRSDYLPPDPPTGHGPHRYEFQFFAVSEPLALTGTPGRKAVLKAMEGKVTAKGRITGIYERA</sequence>